<keyword evidence="4" id="KW-1185">Reference proteome</keyword>
<organism evidence="1 3">
    <name type="scientific">Neomoorella thermoacetica</name>
    <name type="common">Clostridium thermoaceticum</name>
    <dbReference type="NCBI Taxonomy" id="1525"/>
    <lineage>
        <taxon>Bacteria</taxon>
        <taxon>Bacillati</taxon>
        <taxon>Bacillota</taxon>
        <taxon>Clostridia</taxon>
        <taxon>Neomoorellales</taxon>
        <taxon>Neomoorellaceae</taxon>
        <taxon>Neomoorella</taxon>
    </lineage>
</organism>
<dbReference type="Proteomes" id="UP000094598">
    <property type="component" value="Chromosome"/>
</dbReference>
<protein>
    <submittedName>
        <fullName evidence="1">Uncharacterized protein</fullName>
    </submittedName>
</protein>
<evidence type="ECO:0000313" key="4">
    <source>
        <dbReference type="Proteomes" id="UP000322283"/>
    </source>
</evidence>
<dbReference type="Proteomes" id="UP000322283">
    <property type="component" value="Unassembled WGS sequence"/>
</dbReference>
<reference evidence="2 4" key="2">
    <citation type="submission" date="2019-05" db="EMBL/GenBank/DDBJ databases">
        <title>Genome sequence of Moorella thermoacetica ATCC 33924.</title>
        <authorList>
            <person name="Poehlein A."/>
            <person name="Bengelsdorf F.R."/>
            <person name="Duerre P."/>
            <person name="Daniel R."/>
        </authorList>
    </citation>
    <scope>NUCLEOTIDE SEQUENCE [LARGE SCALE GENOMIC DNA]</scope>
    <source>
        <strain evidence="2 4">ATCC 33924</strain>
    </source>
</reference>
<accession>A0AAC9MVF1</accession>
<evidence type="ECO:0000313" key="3">
    <source>
        <dbReference type="Proteomes" id="UP000094598"/>
    </source>
</evidence>
<reference evidence="1 3" key="1">
    <citation type="submission" date="2016-08" db="EMBL/GenBank/DDBJ databases">
        <title>Moorella thermoacetica DSM 103132.</title>
        <authorList>
            <person name="Jendresen C.B."/>
            <person name="Redl S.M."/>
            <person name="Jensen T.O."/>
            <person name="Nielsen A.T."/>
        </authorList>
    </citation>
    <scope>NUCLEOTIDE SEQUENCE [LARGE SCALE GENOMIC DNA]</scope>
    <source>
        <strain evidence="1 3">DSM 103132</strain>
    </source>
</reference>
<evidence type="ECO:0000313" key="2">
    <source>
        <dbReference type="EMBL" id="TYL12792.1"/>
    </source>
</evidence>
<dbReference type="EMBL" id="VCDX01000006">
    <property type="protein sequence ID" value="TYL12792.1"/>
    <property type="molecule type" value="Genomic_DNA"/>
</dbReference>
<proteinExistence type="predicted"/>
<evidence type="ECO:0000313" key="1">
    <source>
        <dbReference type="EMBL" id="AOQ24689.1"/>
    </source>
</evidence>
<dbReference type="EMBL" id="CP017019">
    <property type="protein sequence ID" value="AOQ24689.1"/>
    <property type="molecule type" value="Genomic_DNA"/>
</dbReference>
<sequence>MQVTSAVRAAMKKTGAGVGFLTVGMAALDAYNNVKEGDSVPVGIAKAAATNALYLAFPELLPIQIGASLLPVVANGVNNFVGSRIYTLNTVANRGSLGGNYIDTQAAATMRQQAVKAIQESNFNARLALGNEARMYARG</sequence>
<dbReference type="RefSeq" id="WP_069590473.1">
    <property type="nucleotide sequence ID" value="NZ_CP017019.1"/>
</dbReference>
<gene>
    <name evidence="1" type="ORF">Maut_02261</name>
    <name evidence="2" type="ORF">MTAT_20340</name>
</gene>
<name>A0AAC9MVF1_NEOTH</name>
<dbReference type="AlphaFoldDB" id="A0AAC9MVF1"/>